<reference evidence="3 4" key="1">
    <citation type="submission" date="2018-11" db="EMBL/GenBank/DDBJ databases">
        <title>Genome assembly of Steccherinum ochraceum LE-BIN_3174, the white-rot fungus of the Steccherinaceae family (The Residual Polyporoid clade, Polyporales, Basidiomycota).</title>
        <authorList>
            <person name="Fedorova T.V."/>
            <person name="Glazunova O.A."/>
            <person name="Landesman E.O."/>
            <person name="Moiseenko K.V."/>
            <person name="Psurtseva N.V."/>
            <person name="Savinova O.S."/>
            <person name="Shakhova N.V."/>
            <person name="Tyazhelova T.V."/>
            <person name="Vasina D.V."/>
        </authorList>
    </citation>
    <scope>NUCLEOTIDE SEQUENCE [LARGE SCALE GENOMIC DNA]</scope>
    <source>
        <strain evidence="3 4">LE-BIN_3174</strain>
    </source>
</reference>
<dbReference type="GO" id="GO:0016787">
    <property type="term" value="F:hydrolase activity"/>
    <property type="evidence" value="ECO:0007669"/>
    <property type="project" value="UniProtKB-KW"/>
</dbReference>
<evidence type="ECO:0000313" key="3">
    <source>
        <dbReference type="EMBL" id="TCD70856.1"/>
    </source>
</evidence>
<dbReference type="STRING" id="92696.A0A4R0RSK9"/>
<evidence type="ECO:0000256" key="1">
    <source>
        <dbReference type="ARBA" id="ARBA00022801"/>
    </source>
</evidence>
<evidence type="ECO:0000259" key="2">
    <source>
        <dbReference type="Pfam" id="PF00561"/>
    </source>
</evidence>
<dbReference type="Proteomes" id="UP000292702">
    <property type="component" value="Unassembled WGS sequence"/>
</dbReference>
<dbReference type="InterPro" id="IPR029058">
    <property type="entry name" value="AB_hydrolase_fold"/>
</dbReference>
<dbReference type="EMBL" id="RWJN01000013">
    <property type="protein sequence ID" value="TCD70856.1"/>
    <property type="molecule type" value="Genomic_DNA"/>
</dbReference>
<dbReference type="AlphaFoldDB" id="A0A4R0RSK9"/>
<accession>A0A4R0RSK9</accession>
<sequence>MSAQVGQFITSKDGTKIWAEAAGNKSGIPVVFIHGLACTGHAWDKQFTDKKLTDSLYLIRYELRGHSRSDKPMSQDFYTQEKYAEDFVAVCNAFNLKKPFACGWSLGAATICDVAQVFGPDIIAGAIFSGGPVMTHEHHAQWIHSELKNNFPLFLDHDGDKLPHAADVFVDSCVKYPQRDLPYETRLKWLGGFLMQPPSVRGFTFKRAQKWDRWEKEFTRTPHLLIQGTDDKHSETVRLLPVARKALPDMEIKIIDDIGHAPAFEAAEQHNAYLLDFVQRVAGKK</sequence>
<dbReference type="OrthoDB" id="408373at2759"/>
<dbReference type="GO" id="GO:0016020">
    <property type="term" value="C:membrane"/>
    <property type="evidence" value="ECO:0007669"/>
    <property type="project" value="TreeGrafter"/>
</dbReference>
<gene>
    <name evidence="3" type="ORF">EIP91_001164</name>
</gene>
<name>A0A4R0RSK9_9APHY</name>
<feature type="domain" description="AB hydrolase-1" evidence="2">
    <location>
        <begin position="29"/>
        <end position="262"/>
    </location>
</feature>
<dbReference type="InterPro" id="IPR050266">
    <property type="entry name" value="AB_hydrolase_sf"/>
</dbReference>
<keyword evidence="1" id="KW-0378">Hydrolase</keyword>
<dbReference type="InterPro" id="IPR000073">
    <property type="entry name" value="AB_hydrolase_1"/>
</dbReference>
<organism evidence="3 4">
    <name type="scientific">Steccherinum ochraceum</name>
    <dbReference type="NCBI Taxonomy" id="92696"/>
    <lineage>
        <taxon>Eukaryota</taxon>
        <taxon>Fungi</taxon>
        <taxon>Dikarya</taxon>
        <taxon>Basidiomycota</taxon>
        <taxon>Agaricomycotina</taxon>
        <taxon>Agaricomycetes</taxon>
        <taxon>Polyporales</taxon>
        <taxon>Steccherinaceae</taxon>
        <taxon>Steccherinum</taxon>
    </lineage>
</organism>
<evidence type="ECO:0000313" key="4">
    <source>
        <dbReference type="Proteomes" id="UP000292702"/>
    </source>
</evidence>
<keyword evidence="4" id="KW-1185">Reference proteome</keyword>
<dbReference type="Pfam" id="PF00561">
    <property type="entry name" value="Abhydrolase_1"/>
    <property type="match status" value="1"/>
</dbReference>
<dbReference type="PANTHER" id="PTHR43798:SF31">
    <property type="entry name" value="AB HYDROLASE SUPERFAMILY PROTEIN YCLE"/>
    <property type="match status" value="1"/>
</dbReference>
<dbReference type="PANTHER" id="PTHR43798">
    <property type="entry name" value="MONOACYLGLYCEROL LIPASE"/>
    <property type="match status" value="1"/>
</dbReference>
<proteinExistence type="predicted"/>
<dbReference type="SUPFAM" id="SSF53474">
    <property type="entry name" value="alpha/beta-Hydrolases"/>
    <property type="match status" value="1"/>
</dbReference>
<dbReference type="Gene3D" id="3.40.50.1820">
    <property type="entry name" value="alpha/beta hydrolase"/>
    <property type="match status" value="1"/>
</dbReference>
<comment type="caution">
    <text evidence="3">The sequence shown here is derived from an EMBL/GenBank/DDBJ whole genome shotgun (WGS) entry which is preliminary data.</text>
</comment>
<protein>
    <recommendedName>
        <fullName evidence="2">AB hydrolase-1 domain-containing protein</fullName>
    </recommendedName>
</protein>